<keyword evidence="9" id="KW-0624">Polysaccharide degradation</keyword>
<dbReference type="PANTHER" id="PTHR42721">
    <property type="entry name" value="SUGAR HYDROLASE-RELATED"/>
    <property type="match status" value="1"/>
</dbReference>
<dbReference type="GO" id="GO:0045493">
    <property type="term" value="P:xylan catabolic process"/>
    <property type="evidence" value="ECO:0007669"/>
    <property type="project" value="UniProtKB-KW"/>
</dbReference>
<evidence type="ECO:0000256" key="5">
    <source>
        <dbReference type="ARBA" id="ARBA00022801"/>
    </source>
</evidence>
<keyword evidence="5" id="KW-0378">Hydrolase</keyword>
<dbReference type="PANTHER" id="PTHR42721:SF3">
    <property type="entry name" value="BETA-D-XYLOSIDASE 5-RELATED"/>
    <property type="match status" value="1"/>
</dbReference>
<feature type="chain" id="PRO_5043429451" description="xylan 1,4-beta-xylosidase" evidence="12">
    <location>
        <begin position="19"/>
        <end position="793"/>
    </location>
</feature>
<keyword evidence="7" id="KW-0119">Carbohydrate metabolism</keyword>
<dbReference type="EMBL" id="JAVRRT010000005">
    <property type="protein sequence ID" value="KAK5171918.1"/>
    <property type="molecule type" value="Genomic_DNA"/>
</dbReference>
<evidence type="ECO:0000313" key="15">
    <source>
        <dbReference type="Proteomes" id="UP001337655"/>
    </source>
</evidence>
<keyword evidence="3" id="KW-0858">Xylan degradation</keyword>
<reference evidence="14 15" key="1">
    <citation type="submission" date="2023-08" db="EMBL/GenBank/DDBJ databases">
        <title>Black Yeasts Isolated from many extreme environments.</title>
        <authorList>
            <person name="Coleine C."/>
            <person name="Stajich J.E."/>
            <person name="Selbmann L."/>
        </authorList>
    </citation>
    <scope>NUCLEOTIDE SEQUENCE [LARGE SCALE GENOMIC DNA]</scope>
    <source>
        <strain evidence="14 15">CCFEE 5935</strain>
    </source>
</reference>
<comment type="caution">
    <text evidence="14">The sequence shown here is derived from an EMBL/GenBank/DDBJ whole genome shotgun (WGS) entry which is preliminary data.</text>
</comment>
<evidence type="ECO:0000256" key="4">
    <source>
        <dbReference type="ARBA" id="ARBA00022729"/>
    </source>
</evidence>
<evidence type="ECO:0000256" key="8">
    <source>
        <dbReference type="ARBA" id="ARBA00023295"/>
    </source>
</evidence>
<evidence type="ECO:0000256" key="12">
    <source>
        <dbReference type="SAM" id="SignalP"/>
    </source>
</evidence>
<dbReference type="GO" id="GO:0046556">
    <property type="term" value="F:alpha-L-arabinofuranosidase activity"/>
    <property type="evidence" value="ECO:0007669"/>
    <property type="project" value="TreeGrafter"/>
</dbReference>
<comment type="similarity">
    <text evidence="2">Belongs to the glycosyl hydrolase 3 family.</text>
</comment>
<dbReference type="Gene3D" id="2.60.40.10">
    <property type="entry name" value="Immunoglobulins"/>
    <property type="match status" value="1"/>
</dbReference>
<evidence type="ECO:0000313" key="14">
    <source>
        <dbReference type="EMBL" id="KAK5171918.1"/>
    </source>
</evidence>
<dbReference type="InterPro" id="IPR017853">
    <property type="entry name" value="GH"/>
</dbReference>
<dbReference type="Pfam" id="PF01915">
    <property type="entry name" value="Glyco_hydro_3_C"/>
    <property type="match status" value="1"/>
</dbReference>
<dbReference type="GO" id="GO:0009044">
    <property type="term" value="F:xylan 1,4-beta-xylosidase activity"/>
    <property type="evidence" value="ECO:0007669"/>
    <property type="project" value="UniProtKB-EC"/>
</dbReference>
<evidence type="ECO:0000256" key="3">
    <source>
        <dbReference type="ARBA" id="ARBA00022651"/>
    </source>
</evidence>
<comment type="catalytic activity">
    <reaction evidence="10">
        <text>Hydrolysis of (1-&gt;4)-beta-D-xylans, to remove successive D-xylose residues from the non-reducing termini.</text>
        <dbReference type="EC" id="3.2.1.37"/>
    </reaction>
</comment>
<dbReference type="InterPro" id="IPR001764">
    <property type="entry name" value="Glyco_hydro_3_N"/>
</dbReference>
<dbReference type="InterPro" id="IPR036962">
    <property type="entry name" value="Glyco_hydro_3_N_sf"/>
</dbReference>
<keyword evidence="4 12" id="KW-0732">Signal</keyword>
<feature type="domain" description="Fibronectin type III-like" evidence="13">
    <location>
        <begin position="672"/>
        <end position="742"/>
    </location>
</feature>
<keyword evidence="6" id="KW-0325">Glycoprotein</keyword>
<dbReference type="SMART" id="SM01217">
    <property type="entry name" value="Fn3_like"/>
    <property type="match status" value="1"/>
</dbReference>
<evidence type="ECO:0000256" key="7">
    <source>
        <dbReference type="ARBA" id="ARBA00023277"/>
    </source>
</evidence>
<evidence type="ECO:0000256" key="11">
    <source>
        <dbReference type="ARBA" id="ARBA00026107"/>
    </source>
</evidence>
<evidence type="ECO:0000256" key="2">
    <source>
        <dbReference type="ARBA" id="ARBA00005336"/>
    </source>
</evidence>
<dbReference type="GO" id="GO:0031222">
    <property type="term" value="P:arabinan catabolic process"/>
    <property type="evidence" value="ECO:0007669"/>
    <property type="project" value="TreeGrafter"/>
</dbReference>
<dbReference type="AlphaFoldDB" id="A0AAV9PE37"/>
<gene>
    <name evidence="14" type="ORF">LTR77_003555</name>
</gene>
<keyword evidence="8" id="KW-0326">Glycosidase</keyword>
<dbReference type="InterPro" id="IPR026891">
    <property type="entry name" value="Fn3-like"/>
</dbReference>
<dbReference type="Gene3D" id="3.20.20.300">
    <property type="entry name" value="Glycoside hydrolase, family 3, N-terminal domain"/>
    <property type="match status" value="1"/>
</dbReference>
<dbReference type="InterPro" id="IPR036881">
    <property type="entry name" value="Glyco_hydro_3_C_sf"/>
</dbReference>
<protein>
    <recommendedName>
        <fullName evidence="11">xylan 1,4-beta-xylosidase</fullName>
        <ecNumber evidence="11">3.2.1.37</ecNumber>
    </recommendedName>
</protein>
<dbReference type="InterPro" id="IPR044993">
    <property type="entry name" value="BXL"/>
</dbReference>
<evidence type="ECO:0000259" key="13">
    <source>
        <dbReference type="SMART" id="SM01217"/>
    </source>
</evidence>
<dbReference type="InterPro" id="IPR002772">
    <property type="entry name" value="Glyco_hydro_3_C"/>
</dbReference>
<evidence type="ECO:0000256" key="9">
    <source>
        <dbReference type="ARBA" id="ARBA00023326"/>
    </source>
</evidence>
<keyword evidence="15" id="KW-1185">Reference proteome</keyword>
<dbReference type="SUPFAM" id="SSF51445">
    <property type="entry name" value="(Trans)glycosidases"/>
    <property type="match status" value="1"/>
</dbReference>
<organism evidence="14 15">
    <name type="scientific">Saxophila tyrrhenica</name>
    <dbReference type="NCBI Taxonomy" id="1690608"/>
    <lineage>
        <taxon>Eukaryota</taxon>
        <taxon>Fungi</taxon>
        <taxon>Dikarya</taxon>
        <taxon>Ascomycota</taxon>
        <taxon>Pezizomycotina</taxon>
        <taxon>Dothideomycetes</taxon>
        <taxon>Dothideomycetidae</taxon>
        <taxon>Mycosphaerellales</taxon>
        <taxon>Extremaceae</taxon>
        <taxon>Saxophila</taxon>
    </lineage>
</organism>
<dbReference type="Gene3D" id="3.40.50.1700">
    <property type="entry name" value="Glycoside hydrolase family 3 C-terminal domain"/>
    <property type="match status" value="1"/>
</dbReference>
<comment type="pathway">
    <text evidence="1">Glycan degradation; xylan degradation.</text>
</comment>
<dbReference type="EC" id="3.2.1.37" evidence="11"/>
<dbReference type="SUPFAM" id="SSF52279">
    <property type="entry name" value="Beta-D-glucan exohydrolase, C-terminal domain"/>
    <property type="match status" value="1"/>
</dbReference>
<sequence>MPSTTGAVLLAVAGLGAAQLTGRGFPDCSQGPLRNNTVCDLSQDPLTRARALIAAFTVDEKLNNTGHVSPGVPRLGLPAYTWWQEALHGIAESPGVNFSDHGPFSVATSFPQPILMGAAFDDQLIQDVATVISTESRAFNNDDRAGLDYWTPNINPFKDPRWGRGQETPGEDPFHLSSYVHSLILGLQGGLNPKYKRVVATCKHFVAYDMESWNGNFRYQWDAHVNSQDLAEYYMPPFQSCARDSNVGSFMCSYNALNGVPTCADPYLLQTILREHWGWTNEQQYVTSDCDSIQNIFMPHNYRSTREASVAAALNAGTDLNCGTVYQHHLPSALQEGLITESTLDQALIRQYSALIRLGYFDGDRVPYRSLSGADVNTNSSQRLAYKAAAEGITLLKNDGTLPMQITSNMTVLIVGGWADATTQMQGNYAGVAPYLHSPTWALNQTGAKVYTASVPGGQGDPTTDSWLPVWNWAPKADVIIYAGGIDNSVESEGNDRTSIAWTGAQLDMIGQLAGYGKPMVVMQMGGGQLDSSPIANNPNISALIWGGYPGQSGGEALVDTITGKNAPAGRLPTTQYPADYISLIPMTDMSLRPNSSSGSPGRTYQWYTGTPIYEFGSGLHYTTFSASIQSPGSTFAISDLMSNCTEHYKDKCPFSTINVNVRNTGSTTSDYVTLGFLAGSHGPAPRPKKRLVAYTRLHGITGGSSSTASLKMTLGSLGRVDETGSKWLYPGDYSLMIDSQPLATANFTLTGNAVCLDDWPQPPAPSKQDSDYFVGGYGSTYDGQVLVDGNVP</sequence>
<evidence type="ECO:0000256" key="1">
    <source>
        <dbReference type="ARBA" id="ARBA00004851"/>
    </source>
</evidence>
<proteinExistence type="inferred from homology"/>
<name>A0AAV9PE37_9PEZI</name>
<dbReference type="InterPro" id="IPR013783">
    <property type="entry name" value="Ig-like_fold"/>
</dbReference>
<feature type="signal peptide" evidence="12">
    <location>
        <begin position="1"/>
        <end position="18"/>
    </location>
</feature>
<evidence type="ECO:0000256" key="6">
    <source>
        <dbReference type="ARBA" id="ARBA00023180"/>
    </source>
</evidence>
<dbReference type="Pfam" id="PF00933">
    <property type="entry name" value="Glyco_hydro_3"/>
    <property type="match status" value="1"/>
</dbReference>
<dbReference type="GeneID" id="89924901"/>
<dbReference type="Proteomes" id="UP001337655">
    <property type="component" value="Unassembled WGS sequence"/>
</dbReference>
<evidence type="ECO:0000256" key="10">
    <source>
        <dbReference type="ARBA" id="ARBA00024574"/>
    </source>
</evidence>
<dbReference type="RefSeq" id="XP_064660762.1">
    <property type="nucleotide sequence ID" value="XM_064800811.1"/>
</dbReference>
<accession>A0AAV9PE37</accession>